<sequence>MASKPAFALLEAFGSPSWFRDAFNWEQDDIYKWMEKASNGEEGGAATKDPEIQKLLAETLKNLKLVALPNGAEYKNPRAPPDSHFYRKLNPKFTAPRPVGAKFDVREWTLSHRGQDAKTRSCPWWNPYDLLGHFLSLLGPAPQTANRNTFFLPLTAVYARWCSCIAGHKPDDFAWTDPARNGAGDWPFMYQCTWRSDGHKTNPRKWFFLGASTGGDDWKRDVVGPWKYAVQRQRFNMMMANLRMTLLPPRAFQDRTAPEQNGGSGATWGNCAETYPFVFSVFPQKPQNSNLYGLALSKNFMRSRKLTAYDEYRGKGTWNFVIAPCRNCSALLSTAGANEAFFARTYEWDDAPEKPKSLLESAEPVAVVKEAAAKLASATKEAAKLVSGPASSSTAGTKTNKVV</sequence>
<feature type="compositionally biased region" description="Polar residues" evidence="1">
    <location>
        <begin position="389"/>
        <end position="403"/>
    </location>
</feature>
<dbReference type="AlphaFoldDB" id="A0A2C5YCB8"/>
<organism evidence="2 3">
    <name type="scientific">Ophiocordyceps australis</name>
    <dbReference type="NCBI Taxonomy" id="1399860"/>
    <lineage>
        <taxon>Eukaryota</taxon>
        <taxon>Fungi</taxon>
        <taxon>Dikarya</taxon>
        <taxon>Ascomycota</taxon>
        <taxon>Pezizomycotina</taxon>
        <taxon>Sordariomycetes</taxon>
        <taxon>Hypocreomycetidae</taxon>
        <taxon>Hypocreales</taxon>
        <taxon>Ophiocordycipitaceae</taxon>
        <taxon>Ophiocordyceps</taxon>
    </lineage>
</organism>
<name>A0A2C5YCB8_9HYPO</name>
<evidence type="ECO:0000313" key="3">
    <source>
        <dbReference type="Proteomes" id="UP000224854"/>
    </source>
</evidence>
<feature type="region of interest" description="Disordered" evidence="1">
    <location>
        <begin position="383"/>
        <end position="403"/>
    </location>
</feature>
<accession>A0A2C5YCB8</accession>
<evidence type="ECO:0000313" key="2">
    <source>
        <dbReference type="EMBL" id="PHH75718.1"/>
    </source>
</evidence>
<dbReference type="Proteomes" id="UP000224854">
    <property type="component" value="Unassembled WGS sequence"/>
</dbReference>
<evidence type="ECO:0000256" key="1">
    <source>
        <dbReference type="SAM" id="MobiDB-lite"/>
    </source>
</evidence>
<dbReference type="OrthoDB" id="5350472at2759"/>
<gene>
    <name evidence="2" type="ORF">CDD82_4313</name>
</gene>
<comment type="caution">
    <text evidence="2">The sequence shown here is derived from an EMBL/GenBank/DDBJ whole genome shotgun (WGS) entry which is preliminary data.</text>
</comment>
<protein>
    <submittedName>
        <fullName evidence="2">Uncharacterized protein</fullName>
    </submittedName>
</protein>
<keyword evidence="3" id="KW-1185">Reference proteome</keyword>
<dbReference type="EMBL" id="NJEU01000356">
    <property type="protein sequence ID" value="PHH75718.1"/>
    <property type="molecule type" value="Genomic_DNA"/>
</dbReference>
<proteinExistence type="predicted"/>
<reference evidence="2 3" key="1">
    <citation type="submission" date="2017-06" db="EMBL/GenBank/DDBJ databases">
        <title>Ant-infecting Ophiocordyceps genomes reveal a high diversity of potential behavioral manipulation genes and a possible major role for enterotoxins.</title>
        <authorList>
            <person name="De Bekker C."/>
            <person name="Evans H.C."/>
            <person name="Brachmann A."/>
            <person name="Hughes D.P."/>
        </authorList>
    </citation>
    <scope>NUCLEOTIDE SEQUENCE [LARGE SCALE GENOMIC DNA]</scope>
    <source>
        <strain evidence="2 3">1348a</strain>
    </source>
</reference>